<evidence type="ECO:0000259" key="9">
    <source>
        <dbReference type="PROSITE" id="PS50240"/>
    </source>
</evidence>
<feature type="signal peptide" evidence="8">
    <location>
        <begin position="1"/>
        <end position="17"/>
    </location>
</feature>
<feature type="domain" description="Peptidase S1" evidence="9">
    <location>
        <begin position="395"/>
        <end position="635"/>
    </location>
</feature>
<dbReference type="Proteomes" id="UP001347796">
    <property type="component" value="Unassembled WGS sequence"/>
</dbReference>
<evidence type="ECO:0000256" key="6">
    <source>
        <dbReference type="RuleBase" id="RU363034"/>
    </source>
</evidence>
<dbReference type="InterPro" id="IPR033116">
    <property type="entry name" value="TRYPSIN_SER"/>
</dbReference>
<dbReference type="InterPro" id="IPR001314">
    <property type="entry name" value="Peptidase_S1A"/>
</dbReference>
<dbReference type="Gene3D" id="2.40.10.10">
    <property type="entry name" value="Trypsin-like serine proteases"/>
    <property type="match status" value="1"/>
</dbReference>
<evidence type="ECO:0000256" key="8">
    <source>
        <dbReference type="SAM" id="SignalP"/>
    </source>
</evidence>
<dbReference type="InterPro" id="IPR043504">
    <property type="entry name" value="Peptidase_S1_PA_chymotrypsin"/>
</dbReference>
<dbReference type="PANTHER" id="PTHR24252">
    <property type="entry name" value="ACROSIN-RELATED"/>
    <property type="match status" value="1"/>
</dbReference>
<keyword evidence="11" id="KW-1185">Reference proteome</keyword>
<dbReference type="PROSITE" id="PS00134">
    <property type="entry name" value="TRYPSIN_HIS"/>
    <property type="match status" value="1"/>
</dbReference>
<dbReference type="PROSITE" id="PS50240">
    <property type="entry name" value="TRYPSIN_DOM"/>
    <property type="match status" value="1"/>
</dbReference>
<dbReference type="InterPro" id="IPR001254">
    <property type="entry name" value="Trypsin_dom"/>
</dbReference>
<evidence type="ECO:0000313" key="11">
    <source>
        <dbReference type="Proteomes" id="UP001347796"/>
    </source>
</evidence>
<organism evidence="10 11">
    <name type="scientific">Patella caerulea</name>
    <name type="common">Rayed Mediterranean limpet</name>
    <dbReference type="NCBI Taxonomy" id="87958"/>
    <lineage>
        <taxon>Eukaryota</taxon>
        <taxon>Metazoa</taxon>
        <taxon>Spiralia</taxon>
        <taxon>Lophotrochozoa</taxon>
        <taxon>Mollusca</taxon>
        <taxon>Gastropoda</taxon>
        <taxon>Patellogastropoda</taxon>
        <taxon>Patelloidea</taxon>
        <taxon>Patellidae</taxon>
        <taxon>Patella</taxon>
    </lineage>
</organism>
<dbReference type="FunFam" id="2.40.10.10:FF:000120">
    <property type="entry name" value="Putative serine protease"/>
    <property type="match status" value="1"/>
</dbReference>
<evidence type="ECO:0000313" key="10">
    <source>
        <dbReference type="EMBL" id="KAK6185186.1"/>
    </source>
</evidence>
<evidence type="ECO:0000256" key="2">
    <source>
        <dbReference type="ARBA" id="ARBA00022729"/>
    </source>
</evidence>
<dbReference type="SUPFAM" id="SSF50494">
    <property type="entry name" value="Trypsin-like serine proteases"/>
    <property type="match status" value="1"/>
</dbReference>
<feature type="region of interest" description="Disordered" evidence="7">
    <location>
        <begin position="314"/>
        <end position="349"/>
    </location>
</feature>
<evidence type="ECO:0000256" key="4">
    <source>
        <dbReference type="ARBA" id="ARBA00022825"/>
    </source>
</evidence>
<dbReference type="GO" id="GO:0006508">
    <property type="term" value="P:proteolysis"/>
    <property type="evidence" value="ECO:0007669"/>
    <property type="project" value="UniProtKB-KW"/>
</dbReference>
<evidence type="ECO:0000256" key="7">
    <source>
        <dbReference type="SAM" id="MobiDB-lite"/>
    </source>
</evidence>
<evidence type="ECO:0000256" key="3">
    <source>
        <dbReference type="ARBA" id="ARBA00022801"/>
    </source>
</evidence>
<evidence type="ECO:0000256" key="5">
    <source>
        <dbReference type="ARBA" id="ARBA00023157"/>
    </source>
</evidence>
<keyword evidence="3 6" id="KW-0378">Hydrolase</keyword>
<keyword evidence="1 6" id="KW-0645">Protease</keyword>
<dbReference type="PRINTS" id="PR00722">
    <property type="entry name" value="CHYMOTRYPSIN"/>
</dbReference>
<dbReference type="InterPro" id="IPR009003">
    <property type="entry name" value="Peptidase_S1_PA"/>
</dbReference>
<protein>
    <recommendedName>
        <fullName evidence="9">Peptidase S1 domain-containing protein</fullName>
    </recommendedName>
</protein>
<keyword evidence="5" id="KW-1015">Disulfide bond</keyword>
<reference evidence="10 11" key="1">
    <citation type="submission" date="2024-01" db="EMBL/GenBank/DDBJ databases">
        <title>The genome of the rayed Mediterranean limpet Patella caerulea (Linnaeus, 1758).</title>
        <authorList>
            <person name="Anh-Thu Weber A."/>
            <person name="Halstead-Nussloch G."/>
        </authorList>
    </citation>
    <scope>NUCLEOTIDE SEQUENCE [LARGE SCALE GENOMIC DNA]</scope>
    <source>
        <strain evidence="10">AATW-2023a</strain>
        <tissue evidence="10">Whole specimen</tissue>
    </source>
</reference>
<dbReference type="Pfam" id="PF00089">
    <property type="entry name" value="Trypsin"/>
    <property type="match status" value="1"/>
</dbReference>
<dbReference type="AlphaFoldDB" id="A0AAN8Q2D8"/>
<dbReference type="SMART" id="SM00020">
    <property type="entry name" value="Tryp_SPc"/>
    <property type="match status" value="1"/>
</dbReference>
<sequence length="636" mass="67689">MRAVIVILLVCVTFTLCKRHRGQPSRARWNDRNGWNDVYGRNDKYRNDGYGNNYDFGHSSHHRIPNHYGQGYRYPQHYYVEPEVSATESPAPAPALPAGPAAPLNPVLSTLSQLPLSMYNNYICSKFTQQEQPTGMNTALLRNKRQVSMYRLAQIYQQLKYVVHGAYQKLRPFVSGQSSDILSNILNIALDLHLNNGHVELEDVTNEFISQQLEAEGVQGDPETISSAMNTLAEQSVSEIQSSTQEAVDKSCAAINSEFYCNRIKKLSISSGCSSQYFSNEMYDKCCAGKYESPFESPFEEASTIVTTTTVAAETSTTTTAAPTTSTTTTAAPTTSTTTTAAPTTPTTSAATTSVTTAATTSVTTAATTRACGISSVNAATKFADFSSALNQVRIVGGVDAEKCEYPWMVRLQVGNSLCGGTIIDETHILTAGHCIGTNTASDITVFGGEHDYNVIDTNEERKEVAAVDVHPGYVELASGGVENDVAVLTLKEPFNFDDNPCTQPICLPNAGDGSLLEAGTQCVVAGWGTTSSGGQTSNVLQEVTVPTYSGQDCASVFTETTPTDSSLQLCAGRPVIGGADSCQGDSGGPLFCPVDGKYVQYGVVSYGSGCADAGAAGVYADTSAALDFINGFVST</sequence>
<name>A0AAN8Q2D8_PATCE</name>
<dbReference type="PANTHER" id="PTHR24252:SF7">
    <property type="entry name" value="HYALIN"/>
    <property type="match status" value="1"/>
</dbReference>
<dbReference type="GO" id="GO:0004252">
    <property type="term" value="F:serine-type endopeptidase activity"/>
    <property type="evidence" value="ECO:0007669"/>
    <property type="project" value="InterPro"/>
</dbReference>
<dbReference type="CDD" id="cd00190">
    <property type="entry name" value="Tryp_SPc"/>
    <property type="match status" value="1"/>
</dbReference>
<keyword evidence="4 6" id="KW-0720">Serine protease</keyword>
<comment type="caution">
    <text evidence="10">The sequence shown here is derived from an EMBL/GenBank/DDBJ whole genome shotgun (WGS) entry which is preliminary data.</text>
</comment>
<dbReference type="PROSITE" id="PS00135">
    <property type="entry name" value="TRYPSIN_SER"/>
    <property type="match status" value="1"/>
</dbReference>
<proteinExistence type="predicted"/>
<gene>
    <name evidence="10" type="ORF">SNE40_007474</name>
</gene>
<keyword evidence="2 8" id="KW-0732">Signal</keyword>
<evidence type="ECO:0000256" key="1">
    <source>
        <dbReference type="ARBA" id="ARBA00022670"/>
    </source>
</evidence>
<dbReference type="EMBL" id="JAZGQO010000006">
    <property type="protein sequence ID" value="KAK6185186.1"/>
    <property type="molecule type" value="Genomic_DNA"/>
</dbReference>
<feature type="chain" id="PRO_5042905661" description="Peptidase S1 domain-containing protein" evidence="8">
    <location>
        <begin position="18"/>
        <end position="636"/>
    </location>
</feature>
<dbReference type="InterPro" id="IPR018114">
    <property type="entry name" value="TRYPSIN_HIS"/>
</dbReference>
<accession>A0AAN8Q2D8</accession>